<evidence type="ECO:0000313" key="4">
    <source>
        <dbReference type="EMBL" id="KAF7340241.1"/>
    </source>
</evidence>
<dbReference type="SUPFAM" id="SSF51735">
    <property type="entry name" value="NAD(P)-binding Rossmann-fold domains"/>
    <property type="match status" value="1"/>
</dbReference>
<dbReference type="Proteomes" id="UP000620124">
    <property type="component" value="Unassembled WGS sequence"/>
</dbReference>
<dbReference type="InterPro" id="IPR036291">
    <property type="entry name" value="NAD(P)-bd_dom_sf"/>
</dbReference>
<dbReference type="Pfam" id="PF01370">
    <property type="entry name" value="Epimerase"/>
    <property type="match status" value="1"/>
</dbReference>
<dbReference type="InterPro" id="IPR001509">
    <property type="entry name" value="Epimerase_deHydtase"/>
</dbReference>
<dbReference type="PANTHER" id="PTHR10366">
    <property type="entry name" value="NAD DEPENDENT EPIMERASE/DEHYDRATASE"/>
    <property type="match status" value="1"/>
</dbReference>
<keyword evidence="5" id="KW-1185">Reference proteome</keyword>
<name>A0A8H7CL85_9AGAR</name>
<dbReference type="Gene3D" id="3.40.50.720">
    <property type="entry name" value="NAD(P)-binding Rossmann-like Domain"/>
    <property type="match status" value="1"/>
</dbReference>
<dbReference type="EMBL" id="JACAZI010000019">
    <property type="protein sequence ID" value="KAF7340241.1"/>
    <property type="molecule type" value="Genomic_DNA"/>
</dbReference>
<dbReference type="InterPro" id="IPR050425">
    <property type="entry name" value="NAD(P)_dehydrat-like"/>
</dbReference>
<feature type="domain" description="NAD-dependent epimerase/dehydratase" evidence="3">
    <location>
        <begin position="6"/>
        <end position="256"/>
    </location>
</feature>
<reference evidence="4" key="1">
    <citation type="submission" date="2020-05" db="EMBL/GenBank/DDBJ databases">
        <title>Mycena genomes resolve the evolution of fungal bioluminescence.</title>
        <authorList>
            <person name="Tsai I.J."/>
        </authorList>
    </citation>
    <scope>NUCLEOTIDE SEQUENCE</scope>
    <source>
        <strain evidence="4">CCC161011</strain>
    </source>
</reference>
<dbReference type="OrthoDB" id="2735536at2759"/>
<dbReference type="CDD" id="cd05227">
    <property type="entry name" value="AR_SDR_e"/>
    <property type="match status" value="1"/>
</dbReference>
<keyword evidence="1" id="KW-0560">Oxidoreductase</keyword>
<organism evidence="4 5">
    <name type="scientific">Mycena venus</name>
    <dbReference type="NCBI Taxonomy" id="2733690"/>
    <lineage>
        <taxon>Eukaryota</taxon>
        <taxon>Fungi</taxon>
        <taxon>Dikarya</taxon>
        <taxon>Basidiomycota</taxon>
        <taxon>Agaricomycotina</taxon>
        <taxon>Agaricomycetes</taxon>
        <taxon>Agaricomycetidae</taxon>
        <taxon>Agaricales</taxon>
        <taxon>Marasmiineae</taxon>
        <taxon>Mycenaceae</taxon>
        <taxon>Mycena</taxon>
    </lineage>
</organism>
<accession>A0A8H7CL85</accession>
<dbReference type="PANTHER" id="PTHR10366:SF564">
    <property type="entry name" value="STEROL-4-ALPHA-CARBOXYLATE 3-DEHYDROGENASE, DECARBOXYLATING"/>
    <property type="match status" value="1"/>
</dbReference>
<evidence type="ECO:0000259" key="3">
    <source>
        <dbReference type="Pfam" id="PF01370"/>
    </source>
</evidence>
<evidence type="ECO:0000256" key="1">
    <source>
        <dbReference type="ARBA" id="ARBA00023002"/>
    </source>
</evidence>
<comment type="similarity">
    <text evidence="2">Belongs to the NAD(P)-dependent epimerase/dehydratase family. Dihydroflavonol-4-reductase subfamily.</text>
</comment>
<gene>
    <name evidence="4" type="ORF">MVEN_01942800</name>
</gene>
<evidence type="ECO:0000313" key="5">
    <source>
        <dbReference type="Proteomes" id="UP000620124"/>
    </source>
</evidence>
<evidence type="ECO:0000256" key="2">
    <source>
        <dbReference type="ARBA" id="ARBA00023445"/>
    </source>
</evidence>
<dbReference type="GO" id="GO:0016616">
    <property type="term" value="F:oxidoreductase activity, acting on the CH-OH group of donors, NAD or NADP as acceptor"/>
    <property type="evidence" value="ECO:0007669"/>
    <property type="project" value="TreeGrafter"/>
</dbReference>
<sequence length="340" mass="37191">MTLGVVLVTGITGFIGTHTALAFLEAGYTVRGTARSAAKAEDWIARFSQHKAQYEYAVVEDIAASGAFDEAVKGCTIIAHIASPAHWNQNDNETDLLIPAINGTKNLLYATKNEPRIARVVFTSSLAAIIEPTREPGKIVVETEWNPTTYEEAKAATNPTIVYRASKALAERAFWDYIKDENPTWAGSTICPCATYGPPIQPLRSISALNTSVSFLWDLASGKFKDGVPGGPPVYVDVRDVALAHVRAVERDVAKNQRYLLVAGSNIPDEFADVISRHFPRLRDNLPPIDLSKAGQSHFKFDASKVQRELGIQFTSVERMVVDTVTSILLLQQQFDTSGL</sequence>
<dbReference type="AlphaFoldDB" id="A0A8H7CL85"/>
<proteinExistence type="inferred from homology"/>
<comment type="caution">
    <text evidence="4">The sequence shown here is derived from an EMBL/GenBank/DDBJ whole genome shotgun (WGS) entry which is preliminary data.</text>
</comment>
<protein>
    <submittedName>
        <fullName evidence="4">NAD-P-binding protein</fullName>
    </submittedName>
</protein>